<evidence type="ECO:0000313" key="2">
    <source>
        <dbReference type="EMBL" id="WFC94887.1"/>
    </source>
</evidence>
<proteinExistence type="predicted"/>
<evidence type="ECO:0000313" key="3">
    <source>
        <dbReference type="Proteomes" id="UP001216638"/>
    </source>
</evidence>
<dbReference type="EMBL" id="CP119952">
    <property type="protein sequence ID" value="WFC94887.1"/>
    <property type="molecule type" value="Genomic_DNA"/>
</dbReference>
<organism evidence="2 3">
    <name type="scientific">Malassezia brasiliensis</name>
    <dbReference type="NCBI Taxonomy" id="1821822"/>
    <lineage>
        <taxon>Eukaryota</taxon>
        <taxon>Fungi</taxon>
        <taxon>Dikarya</taxon>
        <taxon>Basidiomycota</taxon>
        <taxon>Ustilaginomycotina</taxon>
        <taxon>Malasseziomycetes</taxon>
        <taxon>Malasseziales</taxon>
        <taxon>Malasseziaceae</taxon>
        <taxon>Malassezia</taxon>
    </lineage>
</organism>
<dbReference type="Proteomes" id="UP001216638">
    <property type="component" value="Chromosome 2"/>
</dbReference>
<protein>
    <submittedName>
        <fullName evidence="2">Uncharacterized protein</fullName>
    </submittedName>
</protein>
<feature type="compositionally biased region" description="Basic and acidic residues" evidence="1">
    <location>
        <begin position="110"/>
        <end position="124"/>
    </location>
</feature>
<reference evidence="2" key="1">
    <citation type="submission" date="2023-03" db="EMBL/GenBank/DDBJ databases">
        <title>Mating type loci evolution in Malassezia.</title>
        <authorList>
            <person name="Coelho M.A."/>
        </authorList>
    </citation>
    <scope>NUCLEOTIDE SEQUENCE</scope>
    <source>
        <strain evidence="2">CBS 14135</strain>
    </source>
</reference>
<keyword evidence="3" id="KW-1185">Reference proteome</keyword>
<sequence>MPQFTPRRSRLRPLLIVLAITTLALLVHQFWRLYGRSTPNIAFRRAKNEVGSIVTEHYDMDPLSEEGSDRLAVQFDEDGEIDLATMQRMLDILYKKPRDPEGYESLETSNKNEYRFRKDPSVKE</sequence>
<dbReference type="AlphaFoldDB" id="A0AAF0DT16"/>
<feature type="region of interest" description="Disordered" evidence="1">
    <location>
        <begin position="99"/>
        <end position="124"/>
    </location>
</feature>
<gene>
    <name evidence="2" type="ORF">MBRA1_001525</name>
</gene>
<accession>A0AAF0DT16</accession>
<name>A0AAF0DT16_9BASI</name>
<evidence type="ECO:0000256" key="1">
    <source>
        <dbReference type="SAM" id="MobiDB-lite"/>
    </source>
</evidence>